<keyword evidence="1" id="KW-0812">Transmembrane</keyword>
<keyword evidence="1" id="KW-0472">Membrane</keyword>
<gene>
    <name evidence="2" type="ORF">BJX63DRAFT_432932</name>
</gene>
<protein>
    <submittedName>
        <fullName evidence="2">Uncharacterized protein</fullName>
    </submittedName>
</protein>
<accession>A0ABR4H9I5</accession>
<feature type="transmembrane region" description="Helical" evidence="1">
    <location>
        <begin position="114"/>
        <end position="140"/>
    </location>
</feature>
<proteinExistence type="predicted"/>
<comment type="caution">
    <text evidence="2">The sequence shown here is derived from an EMBL/GenBank/DDBJ whole genome shotgun (WGS) entry which is preliminary data.</text>
</comment>
<dbReference type="EMBL" id="JBFXLT010000051">
    <property type="protein sequence ID" value="KAL2812120.1"/>
    <property type="molecule type" value="Genomic_DNA"/>
</dbReference>
<feature type="transmembrane region" description="Helical" evidence="1">
    <location>
        <begin position="146"/>
        <end position="170"/>
    </location>
</feature>
<evidence type="ECO:0000313" key="3">
    <source>
        <dbReference type="Proteomes" id="UP001610334"/>
    </source>
</evidence>
<evidence type="ECO:0000256" key="1">
    <source>
        <dbReference type="SAM" id="Phobius"/>
    </source>
</evidence>
<keyword evidence="1" id="KW-1133">Transmembrane helix</keyword>
<keyword evidence="3" id="KW-1185">Reference proteome</keyword>
<organism evidence="2 3">
    <name type="scientific">Aspergillus granulosus</name>
    <dbReference type="NCBI Taxonomy" id="176169"/>
    <lineage>
        <taxon>Eukaryota</taxon>
        <taxon>Fungi</taxon>
        <taxon>Dikarya</taxon>
        <taxon>Ascomycota</taxon>
        <taxon>Pezizomycotina</taxon>
        <taxon>Eurotiomycetes</taxon>
        <taxon>Eurotiomycetidae</taxon>
        <taxon>Eurotiales</taxon>
        <taxon>Aspergillaceae</taxon>
        <taxon>Aspergillus</taxon>
        <taxon>Aspergillus subgen. Nidulantes</taxon>
    </lineage>
</organism>
<evidence type="ECO:0000313" key="2">
    <source>
        <dbReference type="EMBL" id="KAL2812120.1"/>
    </source>
</evidence>
<sequence length="180" mass="19723">MDESKTVKERVEGWCETKSTELTTVSISGGLTAAVVTQLFAWPESENPIPELSRICWYSGLILVLTAATLATQQNIALARARASPRGWAYIRNVLNADGEKIDSTDQKPSRIQLYIWQVPVMMQNFSNLLLVVGILVLVLRNESTAIKFSVGAVAIFTGINYLGSTLGLYHNAVYADKSA</sequence>
<feature type="transmembrane region" description="Helical" evidence="1">
    <location>
        <begin position="52"/>
        <end position="72"/>
    </location>
</feature>
<name>A0ABR4H9I5_9EURO</name>
<dbReference type="Proteomes" id="UP001610334">
    <property type="component" value="Unassembled WGS sequence"/>
</dbReference>
<reference evidence="2 3" key="1">
    <citation type="submission" date="2024-07" db="EMBL/GenBank/DDBJ databases">
        <title>Section-level genome sequencing and comparative genomics of Aspergillus sections Usti and Cavernicolus.</title>
        <authorList>
            <consortium name="Lawrence Berkeley National Laboratory"/>
            <person name="Nybo J.L."/>
            <person name="Vesth T.C."/>
            <person name="Theobald S."/>
            <person name="Frisvad J.C."/>
            <person name="Larsen T.O."/>
            <person name="Kjaerboelling I."/>
            <person name="Rothschild-Mancinelli K."/>
            <person name="Lyhne E.K."/>
            <person name="Kogle M.E."/>
            <person name="Barry K."/>
            <person name="Clum A."/>
            <person name="Na H."/>
            <person name="Ledsgaard L."/>
            <person name="Lin J."/>
            <person name="Lipzen A."/>
            <person name="Kuo A."/>
            <person name="Riley R."/>
            <person name="Mondo S."/>
            <person name="Labutti K."/>
            <person name="Haridas S."/>
            <person name="Pangalinan J."/>
            <person name="Salamov A.A."/>
            <person name="Simmons B.A."/>
            <person name="Magnuson J.K."/>
            <person name="Chen J."/>
            <person name="Drula E."/>
            <person name="Henrissat B."/>
            <person name="Wiebenga A."/>
            <person name="Lubbers R.J."/>
            <person name="Gomes A.C."/>
            <person name="Makela M.R."/>
            <person name="Stajich J."/>
            <person name="Grigoriev I.V."/>
            <person name="Mortensen U.H."/>
            <person name="De Vries R.P."/>
            <person name="Baker S.E."/>
            <person name="Andersen M.R."/>
        </authorList>
    </citation>
    <scope>NUCLEOTIDE SEQUENCE [LARGE SCALE GENOMIC DNA]</scope>
    <source>
        <strain evidence="2 3">CBS 588.65</strain>
    </source>
</reference>